<dbReference type="InterPro" id="IPR027417">
    <property type="entry name" value="P-loop_NTPase"/>
</dbReference>
<reference evidence="4 5" key="1">
    <citation type="submission" date="2020-02" db="EMBL/GenBank/DDBJ databases">
        <title>Draft Genome Sequence of Verrucosispora sp. Strain CWR15, Isolated from Gulf of Mexico Sponge.</title>
        <authorList>
            <person name="Kennedy S.J."/>
            <person name="Cella E."/>
            <person name="Azarian T."/>
            <person name="Baker B.J."/>
            <person name="Shaw L.N."/>
        </authorList>
    </citation>
    <scope>NUCLEOTIDE SEQUENCE [LARGE SCALE GENOMIC DNA]</scope>
    <source>
        <strain evidence="4 5">CWR15</strain>
    </source>
</reference>
<dbReference type="GO" id="GO:0005524">
    <property type="term" value="F:ATP binding"/>
    <property type="evidence" value="ECO:0007669"/>
    <property type="project" value="UniProtKB-KW"/>
</dbReference>
<dbReference type="GO" id="GO:0005737">
    <property type="term" value="C:cytoplasm"/>
    <property type="evidence" value="ECO:0007669"/>
    <property type="project" value="TreeGrafter"/>
</dbReference>
<protein>
    <submittedName>
        <fullName evidence="4">AAA family ATPase</fullName>
    </submittedName>
</protein>
<dbReference type="PANTHER" id="PTHR16305">
    <property type="entry name" value="TESTICULAR SOLUBLE ADENYLYL CYCLASE"/>
    <property type="match status" value="1"/>
</dbReference>
<dbReference type="PANTHER" id="PTHR16305:SF35">
    <property type="entry name" value="TRANSCRIPTIONAL ACTIVATOR DOMAIN"/>
    <property type="match status" value="1"/>
</dbReference>
<evidence type="ECO:0000313" key="5">
    <source>
        <dbReference type="Proteomes" id="UP000478148"/>
    </source>
</evidence>
<dbReference type="PRINTS" id="PR00038">
    <property type="entry name" value="HTHLUXR"/>
</dbReference>
<gene>
    <name evidence="4" type="ORF">ENC19_22420</name>
</gene>
<dbReference type="InterPro" id="IPR041664">
    <property type="entry name" value="AAA_16"/>
</dbReference>
<dbReference type="PROSITE" id="PS50043">
    <property type="entry name" value="HTH_LUXR_2"/>
    <property type="match status" value="1"/>
</dbReference>
<dbReference type="InterPro" id="IPR000792">
    <property type="entry name" value="Tscrpt_reg_LuxR_C"/>
</dbReference>
<keyword evidence="5" id="KW-1185">Reference proteome</keyword>
<dbReference type="SMART" id="SM00421">
    <property type="entry name" value="HTH_LUXR"/>
    <property type="match status" value="1"/>
</dbReference>
<evidence type="ECO:0000256" key="2">
    <source>
        <dbReference type="ARBA" id="ARBA00022840"/>
    </source>
</evidence>
<dbReference type="AlphaFoldDB" id="A0A6M1LAB9"/>
<comment type="caution">
    <text evidence="4">The sequence shown here is derived from an EMBL/GenBank/DDBJ whole genome shotgun (WGS) entry which is preliminary data.</text>
</comment>
<organism evidence="4 5">
    <name type="scientific">Verrucosispora sioxanthis</name>
    <dbReference type="NCBI Taxonomy" id="2499994"/>
    <lineage>
        <taxon>Bacteria</taxon>
        <taxon>Bacillati</taxon>
        <taxon>Actinomycetota</taxon>
        <taxon>Actinomycetes</taxon>
        <taxon>Micromonosporales</taxon>
        <taxon>Micromonosporaceae</taxon>
        <taxon>Micromonospora</taxon>
    </lineage>
</organism>
<dbReference type="Proteomes" id="UP000478148">
    <property type="component" value="Unassembled WGS sequence"/>
</dbReference>
<keyword evidence="1" id="KW-0547">Nucleotide-binding</keyword>
<dbReference type="InterPro" id="IPR016032">
    <property type="entry name" value="Sig_transdc_resp-reg_C-effctor"/>
</dbReference>
<dbReference type="InterPro" id="IPR036388">
    <property type="entry name" value="WH-like_DNA-bd_sf"/>
</dbReference>
<dbReference type="SUPFAM" id="SSF52540">
    <property type="entry name" value="P-loop containing nucleoside triphosphate hydrolases"/>
    <property type="match status" value="1"/>
</dbReference>
<dbReference type="SUPFAM" id="SSF46894">
    <property type="entry name" value="C-terminal effector domain of the bipartite response regulators"/>
    <property type="match status" value="1"/>
</dbReference>
<accession>A0A6M1LAB9</accession>
<dbReference type="GO" id="GO:0003677">
    <property type="term" value="F:DNA binding"/>
    <property type="evidence" value="ECO:0007669"/>
    <property type="project" value="InterPro"/>
</dbReference>
<dbReference type="Pfam" id="PF13191">
    <property type="entry name" value="AAA_16"/>
    <property type="match status" value="1"/>
</dbReference>
<proteinExistence type="predicted"/>
<dbReference type="Pfam" id="PF00196">
    <property type="entry name" value="GerE"/>
    <property type="match status" value="1"/>
</dbReference>
<dbReference type="CDD" id="cd06170">
    <property type="entry name" value="LuxR_C_like"/>
    <property type="match status" value="1"/>
</dbReference>
<dbReference type="RefSeq" id="WP_164449056.1">
    <property type="nucleotide sequence ID" value="NZ_SAIY01000008.1"/>
</dbReference>
<feature type="domain" description="HTH luxR-type" evidence="3">
    <location>
        <begin position="851"/>
        <end position="916"/>
    </location>
</feature>
<evidence type="ECO:0000259" key="3">
    <source>
        <dbReference type="PROSITE" id="PS50043"/>
    </source>
</evidence>
<evidence type="ECO:0000256" key="1">
    <source>
        <dbReference type="ARBA" id="ARBA00022741"/>
    </source>
</evidence>
<keyword evidence="2" id="KW-0067">ATP-binding</keyword>
<dbReference type="Gene3D" id="1.10.10.10">
    <property type="entry name" value="Winged helix-like DNA-binding domain superfamily/Winged helix DNA-binding domain"/>
    <property type="match status" value="1"/>
</dbReference>
<dbReference type="GO" id="GO:0004016">
    <property type="term" value="F:adenylate cyclase activity"/>
    <property type="evidence" value="ECO:0007669"/>
    <property type="project" value="TreeGrafter"/>
</dbReference>
<sequence length="920" mass="98829">MKLVERADAIATLDGLLASAVAGKGRIAVIAGAVASGKTELLNTYADRAVDRDALAITAIGADAERDLPLGVLTQLLLDAPLVPEEQRRAMNLLYEGVRADDCDNQIDPQIVHALCTILLELSHRYPLIIAVDDIDRADRLSIVCLSYLARRARFAPMLLLFTQTEQGRRDDVAFDTEAFWRPPHGSRVVLSALSADAMRELAASYVGEADAERLAPAWQQVSGGNPLLLRGLLDDHREASAAGAGVGGEPVTGENFARAVVSCLHRTSARVLRVAQGLAVCGDLALLEQLVPDDGGQIGPAVRTLTTMGLMSGADFRHPAARAAVLADIDELDRVDLFSRAAVLAHRGGASSGVVAEHLLGAGDVNEAWAVPVLEDAARQSLREGQVAVAVRYLQLALRACTDSQRRARITAALVRAEWRINPSAPTGYLPELAAALRGGHLRGVDALVLTKALLWHGQFTEAREAFELISAHSGKADAETLAELVITRPLMLATYPSFRPLLHPGIQLPVAMPTVSASHRLSAATALAGVLSDGPSERAIAVAERILRNSRLDEMSLDTVESALLALTYGGCPANAAVWCDAFVDEARMRRSPSRQARLAAIRAEISMRLGDLTGARQHATDALTVMPSSSWGVAIGGPLAVLIMATTAIGDIGAVRDHLDQPVPEEMFQTRFGLHYLYARGRYSLAVGELPLALRDFRLCGQLAAQWGMDTPGLVPWRVDAAETLLRMNAPEQAQQLIEDQLKRCGDGQPRVRAMALRLYAACGELRHRPMFLRQAADLHNGGDDYELARTLVDLTEAFQTLGESRRVRLIARRARTTAEKAGALPLLQALTLESGWDEGDTADAINPVVAVAVLSEAEHRVAALAAAGYSNREISAKLFITISTVEQHLTRTYRKLNVARRGDLPASLSPDYSASV</sequence>
<dbReference type="EMBL" id="SAIY01000008">
    <property type="protein sequence ID" value="NGM15206.1"/>
    <property type="molecule type" value="Genomic_DNA"/>
</dbReference>
<dbReference type="GO" id="GO:0006355">
    <property type="term" value="P:regulation of DNA-templated transcription"/>
    <property type="evidence" value="ECO:0007669"/>
    <property type="project" value="InterPro"/>
</dbReference>
<name>A0A6M1LAB9_9ACTN</name>
<dbReference type="PROSITE" id="PS00622">
    <property type="entry name" value="HTH_LUXR_1"/>
    <property type="match status" value="1"/>
</dbReference>
<evidence type="ECO:0000313" key="4">
    <source>
        <dbReference type="EMBL" id="NGM15206.1"/>
    </source>
</evidence>